<evidence type="ECO:0000256" key="1">
    <source>
        <dbReference type="SAM" id="MobiDB-lite"/>
    </source>
</evidence>
<name>A0ABT1ADB4_9PSEU</name>
<evidence type="ECO:0000313" key="3">
    <source>
        <dbReference type="EMBL" id="MCO1661003.1"/>
    </source>
</evidence>
<dbReference type="InterPro" id="IPR011051">
    <property type="entry name" value="RmlC_Cupin_sf"/>
</dbReference>
<dbReference type="Pfam" id="PF07883">
    <property type="entry name" value="Cupin_2"/>
    <property type="match status" value="1"/>
</dbReference>
<feature type="region of interest" description="Disordered" evidence="1">
    <location>
        <begin position="1"/>
        <end position="23"/>
    </location>
</feature>
<feature type="domain" description="Cupin type-2" evidence="2">
    <location>
        <begin position="36"/>
        <end position="93"/>
    </location>
</feature>
<dbReference type="RefSeq" id="WP_252446535.1">
    <property type="nucleotide sequence ID" value="NZ_JAGSOV010000102.1"/>
</dbReference>
<dbReference type="InterPro" id="IPR014710">
    <property type="entry name" value="RmlC-like_jellyroll"/>
</dbReference>
<gene>
    <name evidence="3" type="ORF">KDL28_38750</name>
</gene>
<proteinExistence type="predicted"/>
<dbReference type="Proteomes" id="UP001165283">
    <property type="component" value="Unassembled WGS sequence"/>
</dbReference>
<dbReference type="InterPro" id="IPR013096">
    <property type="entry name" value="Cupin_2"/>
</dbReference>
<dbReference type="SUPFAM" id="SSF51182">
    <property type="entry name" value="RmlC-like cupins"/>
    <property type="match status" value="1"/>
</dbReference>
<evidence type="ECO:0000313" key="4">
    <source>
        <dbReference type="Proteomes" id="UP001165283"/>
    </source>
</evidence>
<evidence type="ECO:0000259" key="2">
    <source>
        <dbReference type="Pfam" id="PF07883"/>
    </source>
</evidence>
<feature type="compositionally biased region" description="Polar residues" evidence="1">
    <location>
        <begin position="12"/>
        <end position="23"/>
    </location>
</feature>
<comment type="caution">
    <text evidence="3">The sequence shown here is derived from an EMBL/GenBank/DDBJ whole genome shotgun (WGS) entry which is preliminary data.</text>
</comment>
<dbReference type="Gene3D" id="2.60.120.10">
    <property type="entry name" value="Jelly Rolls"/>
    <property type="match status" value="1"/>
</dbReference>
<sequence>MPVVRHADARRSSTPNATTTTFASPTLGGARVALWRVEMVPGASGPLHWFDVEQVWTVLTGSARIELDGEPVTVGPGDTVVMPPQLPRRVHADPEAGFSAMVTAPGGALAATPDSDPVLPPWIA</sequence>
<accession>A0ABT1ADB4</accession>
<reference evidence="3" key="1">
    <citation type="submission" date="2021-04" db="EMBL/GenBank/DDBJ databases">
        <title>Pseudonocardia sp. nov., isolated from sandy soil of mangrove forest.</title>
        <authorList>
            <person name="Zan Z."/>
            <person name="Huang R."/>
            <person name="Liu W."/>
        </authorList>
    </citation>
    <scope>NUCLEOTIDE SEQUENCE</scope>
    <source>
        <strain evidence="3">S2-4</strain>
    </source>
</reference>
<keyword evidence="4" id="KW-1185">Reference proteome</keyword>
<protein>
    <submittedName>
        <fullName evidence="3">Cupin domain-containing protein</fullName>
    </submittedName>
</protein>
<dbReference type="EMBL" id="JAGSOV010000102">
    <property type="protein sequence ID" value="MCO1661003.1"/>
    <property type="molecule type" value="Genomic_DNA"/>
</dbReference>
<organism evidence="3 4">
    <name type="scientific">Pseudonocardia humida</name>
    <dbReference type="NCBI Taxonomy" id="2800819"/>
    <lineage>
        <taxon>Bacteria</taxon>
        <taxon>Bacillati</taxon>
        <taxon>Actinomycetota</taxon>
        <taxon>Actinomycetes</taxon>
        <taxon>Pseudonocardiales</taxon>
        <taxon>Pseudonocardiaceae</taxon>
        <taxon>Pseudonocardia</taxon>
    </lineage>
</organism>
<feature type="compositionally biased region" description="Basic and acidic residues" evidence="1">
    <location>
        <begin position="1"/>
        <end position="11"/>
    </location>
</feature>